<dbReference type="Pfam" id="PF04749">
    <property type="entry name" value="PLAC8"/>
    <property type="match status" value="1"/>
</dbReference>
<accession>A0ABN8MY76</accession>
<organism evidence="2 3">
    <name type="scientific">Porites lobata</name>
    <dbReference type="NCBI Taxonomy" id="104759"/>
    <lineage>
        <taxon>Eukaryota</taxon>
        <taxon>Metazoa</taxon>
        <taxon>Cnidaria</taxon>
        <taxon>Anthozoa</taxon>
        <taxon>Hexacorallia</taxon>
        <taxon>Scleractinia</taxon>
        <taxon>Fungiina</taxon>
        <taxon>Poritidae</taxon>
        <taxon>Porites</taxon>
    </lineage>
</organism>
<dbReference type="NCBIfam" id="TIGR01571">
    <property type="entry name" value="A_thal_Cys_rich"/>
    <property type="match status" value="1"/>
</dbReference>
<evidence type="ECO:0000313" key="3">
    <source>
        <dbReference type="Proteomes" id="UP001159405"/>
    </source>
</evidence>
<sequence length="145" mass="16111">MEHPNSVQPSDQQGYPLGAYPAITQQPAPYIQQSHHTTVVLNQQPVVIQKAQRNWSSGLCDCFQDCGSLLMCWFCACSLLSDVASKLGESCWYTCCCPGSLLGLRIKLRVEENIQGSLCNDYCVVNCCGPCVLCQLARELKYLQR</sequence>
<dbReference type="PANTHER" id="PTHR15907">
    <property type="entry name" value="DUF614 FAMILY PROTEIN-RELATED"/>
    <property type="match status" value="1"/>
</dbReference>
<dbReference type="Proteomes" id="UP001159405">
    <property type="component" value="Unassembled WGS sequence"/>
</dbReference>
<name>A0ABN8MY76_9CNID</name>
<keyword evidence="3" id="KW-1185">Reference proteome</keyword>
<gene>
    <name evidence="2" type="ORF">PLOB_00035828</name>
</gene>
<evidence type="ECO:0008006" key="4">
    <source>
        <dbReference type="Google" id="ProtNLM"/>
    </source>
</evidence>
<protein>
    <recommendedName>
        <fullName evidence="4">Cornifelin</fullName>
    </recommendedName>
</protein>
<comment type="similarity">
    <text evidence="1">Belongs to the cornifelin family.</text>
</comment>
<comment type="caution">
    <text evidence="2">The sequence shown here is derived from an EMBL/GenBank/DDBJ whole genome shotgun (WGS) entry which is preliminary data.</text>
</comment>
<reference evidence="2 3" key="1">
    <citation type="submission" date="2022-05" db="EMBL/GenBank/DDBJ databases">
        <authorList>
            <consortium name="Genoscope - CEA"/>
            <person name="William W."/>
        </authorList>
    </citation>
    <scope>NUCLEOTIDE SEQUENCE [LARGE SCALE GENOMIC DNA]</scope>
</reference>
<proteinExistence type="inferred from homology"/>
<dbReference type="EMBL" id="CALNXK010000005">
    <property type="protein sequence ID" value="CAH3037100.1"/>
    <property type="molecule type" value="Genomic_DNA"/>
</dbReference>
<evidence type="ECO:0000313" key="2">
    <source>
        <dbReference type="EMBL" id="CAH3037100.1"/>
    </source>
</evidence>
<dbReference type="InterPro" id="IPR006461">
    <property type="entry name" value="PLAC_motif_containing"/>
</dbReference>
<evidence type="ECO:0000256" key="1">
    <source>
        <dbReference type="ARBA" id="ARBA00009024"/>
    </source>
</evidence>